<evidence type="ECO:0000313" key="4">
    <source>
        <dbReference type="EMBL" id="AUM74817.1"/>
    </source>
</evidence>
<dbReference type="Pfam" id="PF01458">
    <property type="entry name" value="SUFBD_core"/>
    <property type="match status" value="1"/>
</dbReference>
<organism evidence="4 5">
    <name type="scientific">Paracoccus jeotgali</name>
    <dbReference type="NCBI Taxonomy" id="2065379"/>
    <lineage>
        <taxon>Bacteria</taxon>
        <taxon>Pseudomonadati</taxon>
        <taxon>Pseudomonadota</taxon>
        <taxon>Alphaproteobacteria</taxon>
        <taxon>Rhodobacterales</taxon>
        <taxon>Paracoccaceae</taxon>
        <taxon>Paracoccus</taxon>
    </lineage>
</organism>
<dbReference type="InterPro" id="IPR037284">
    <property type="entry name" value="SUF_FeS_clus_asmbl_SufBD_sf"/>
</dbReference>
<feature type="domain" description="SUF system FeS cluster assembly SufBD core" evidence="2">
    <location>
        <begin position="235"/>
        <end position="477"/>
    </location>
</feature>
<dbReference type="InterPro" id="IPR055346">
    <property type="entry name" value="Fe-S_cluster_assembly_SufBD"/>
</dbReference>
<dbReference type="Pfam" id="PF19295">
    <property type="entry name" value="SufBD_N"/>
    <property type="match status" value="1"/>
</dbReference>
<feature type="domain" description="SUF system FeS cluster assembly SufBD N-terminal" evidence="3">
    <location>
        <begin position="170"/>
        <end position="226"/>
    </location>
</feature>
<protein>
    <submittedName>
        <fullName evidence="4">Fe-S cluster assembly protein SufB</fullName>
    </submittedName>
</protein>
<dbReference type="OrthoDB" id="9803529at2"/>
<keyword evidence="5" id="KW-1185">Reference proteome</keyword>
<dbReference type="InterPro" id="IPR010231">
    <property type="entry name" value="SUF_FeS_clus_asmbl_SufB"/>
</dbReference>
<proteinExistence type="inferred from homology"/>
<name>A0A2K9MGP3_9RHOB</name>
<dbReference type="RefSeq" id="WP_101500162.1">
    <property type="nucleotide sequence ID" value="NZ_CP025583.1"/>
</dbReference>
<reference evidence="5" key="1">
    <citation type="submission" date="2017-12" db="EMBL/GenBank/DDBJ databases">
        <title>Genomic analysis of Paracoccus sp. CBA4604.</title>
        <authorList>
            <person name="Roh S.W."/>
            <person name="Kim J.Y."/>
            <person name="Kim J.S."/>
        </authorList>
    </citation>
    <scope>NUCLEOTIDE SEQUENCE [LARGE SCALE GENOMIC DNA]</scope>
    <source>
        <strain evidence="5">CBA4604</strain>
    </source>
</reference>
<dbReference type="SUPFAM" id="SSF101960">
    <property type="entry name" value="Stabilizer of iron transporter SufD"/>
    <property type="match status" value="1"/>
</dbReference>
<accession>A0A2K9MGP3</accession>
<evidence type="ECO:0000256" key="1">
    <source>
        <dbReference type="ARBA" id="ARBA00043967"/>
    </source>
</evidence>
<dbReference type="InterPro" id="IPR000825">
    <property type="entry name" value="SUF_FeS_clus_asmbl_SufBD_core"/>
</dbReference>
<dbReference type="AlphaFoldDB" id="A0A2K9MGP3"/>
<evidence type="ECO:0000259" key="3">
    <source>
        <dbReference type="Pfam" id="PF19295"/>
    </source>
</evidence>
<comment type="similarity">
    <text evidence="1">Belongs to the iron-sulfur cluster assembly SufBD family.</text>
</comment>
<dbReference type="NCBIfam" id="NF008773">
    <property type="entry name" value="PRK11814.1"/>
    <property type="match status" value="1"/>
</dbReference>
<gene>
    <name evidence="4" type="ORF">CYR75_11495</name>
</gene>
<dbReference type="Proteomes" id="UP000234882">
    <property type="component" value="Chromosome"/>
</dbReference>
<sequence>MNVNTDLEVREGVDRETVETVASMGSYKYGWETEIEMDYAPKGLSENIVRLISRKNEEPEWMTEWRLAAYRRWVTMTEPSWAMLNYPKIDFQDQYYYARPKSMAVKPKSLDEVDPKLLATYEKLGIPLQEQMILAGVEGAEATPADGRRVAVDAVFDSVSLGTTFQDELAKAGVIFCSISEAIRKHPELVQKYLGSVVPQSDNYYATLNSAVFSDGSFVYIPPGVTCPMELSTYFRINAENTGQFERTLIIADKGSHVSYLEGCTAPKRDVAQLHAAVVEIVVLEDAEVKYSTVQNWFPGDEEGKGGIYNFVTKRADCREARAKVMWTQVETGSAITWKYPSCILRGDESQGEFYSIAITNNMQQADTGTKMVHLGKNTRSRIVSKGISAGRAQNTYRGLVSMHPRATDSRNYTQCDSLLIGDKCGAHTVPYIEVRNSSSRVEHEATTSKVDDDQLFYCRSRGMDEEEAVALVVNGFCREVLQALPMEFAMEAQSLVAISLEGSVG</sequence>
<dbReference type="PANTHER" id="PTHR30508:SF1">
    <property type="entry name" value="UPF0051 PROTEIN ABCI8, CHLOROPLASTIC-RELATED"/>
    <property type="match status" value="1"/>
</dbReference>
<dbReference type="NCBIfam" id="TIGR01980">
    <property type="entry name" value="sufB"/>
    <property type="match status" value="1"/>
</dbReference>
<dbReference type="EMBL" id="CP025583">
    <property type="protein sequence ID" value="AUM74817.1"/>
    <property type="molecule type" value="Genomic_DNA"/>
</dbReference>
<dbReference type="GO" id="GO:0016226">
    <property type="term" value="P:iron-sulfur cluster assembly"/>
    <property type="evidence" value="ECO:0007669"/>
    <property type="project" value="InterPro"/>
</dbReference>
<evidence type="ECO:0000259" key="2">
    <source>
        <dbReference type="Pfam" id="PF01458"/>
    </source>
</evidence>
<dbReference type="KEGG" id="paru:CYR75_11495"/>
<dbReference type="PANTHER" id="PTHR30508">
    <property type="entry name" value="FES CLUSTER ASSEMBLY PROTEIN SUF"/>
    <property type="match status" value="1"/>
</dbReference>
<evidence type="ECO:0000313" key="5">
    <source>
        <dbReference type="Proteomes" id="UP000234882"/>
    </source>
</evidence>
<dbReference type="InterPro" id="IPR045595">
    <property type="entry name" value="SufBD_N"/>
</dbReference>